<dbReference type="EMBL" id="CP015820">
    <property type="protein sequence ID" value="AQT43275.1"/>
    <property type="molecule type" value="Genomic_DNA"/>
</dbReference>
<evidence type="ECO:0000313" key="2">
    <source>
        <dbReference type="Proteomes" id="UP000189660"/>
    </source>
</evidence>
<dbReference type="RefSeq" id="WP_078039939.1">
    <property type="nucleotide sequence ID" value="NZ_CP015820.1"/>
</dbReference>
<dbReference type="KEGG" id="bapa:BBC0178_018250"/>
<sequence>MVTSVHSLSGVRGEIALKLITDIAHPEAAKSKKNEEPTVKVGADTTVSDRTQSAISSITWDPNKKPSAEQVAKLVEYYSTHDEPMSYDAMMMIHCSDWAKVNLQGGQINQRVPSDMSMDEFKQLAKNVVRAQLTEAQKMLGDEDGSISKQLAALKNGNFEIYTNGERSDLFGSASVESTWHNGAFGFSWNEDNVDQDVVQQKIKDGLGIARFQIGGFVFTFTYW</sequence>
<protein>
    <submittedName>
        <fullName evidence="1">Uncharacterized protein</fullName>
    </submittedName>
</protein>
<dbReference type="OrthoDB" id="9870537at2"/>
<dbReference type="AlphaFoldDB" id="A0A1U9MD95"/>
<name>A0A1U9MD95_9HYPH</name>
<accession>A0A1U9MD95</accession>
<reference evidence="1 2" key="1">
    <citation type="submission" date="2016-11" db="EMBL/GenBank/DDBJ databases">
        <title>Comparative genomics of Bartonella apis.</title>
        <authorList>
            <person name="Engel P."/>
        </authorList>
    </citation>
    <scope>NUCLEOTIDE SEQUENCE [LARGE SCALE GENOMIC DNA]</scope>
    <source>
        <strain evidence="1 2">BBC0178</strain>
    </source>
</reference>
<keyword evidence="2" id="KW-1185">Reference proteome</keyword>
<gene>
    <name evidence="1" type="ORF">BBC0178_018250</name>
</gene>
<organism evidence="1 2">
    <name type="scientific">Bartonella apihabitans</name>
    <dbReference type="NCBI Taxonomy" id="2750929"/>
    <lineage>
        <taxon>Bacteria</taxon>
        <taxon>Pseudomonadati</taxon>
        <taxon>Pseudomonadota</taxon>
        <taxon>Alphaproteobacteria</taxon>
        <taxon>Hyphomicrobiales</taxon>
        <taxon>Bartonellaceae</taxon>
        <taxon>Bartonella</taxon>
    </lineage>
</organism>
<evidence type="ECO:0000313" key="1">
    <source>
        <dbReference type="EMBL" id="AQT43275.1"/>
    </source>
</evidence>
<dbReference type="Proteomes" id="UP000189660">
    <property type="component" value="Chromosome"/>
</dbReference>
<proteinExistence type="predicted"/>